<feature type="region of interest" description="Disordered" evidence="1">
    <location>
        <begin position="177"/>
        <end position="213"/>
    </location>
</feature>
<feature type="transmembrane region" description="Helical" evidence="2">
    <location>
        <begin position="216"/>
        <end position="239"/>
    </location>
</feature>
<feature type="region of interest" description="Disordered" evidence="1">
    <location>
        <begin position="247"/>
        <end position="311"/>
    </location>
</feature>
<proteinExistence type="predicted"/>
<reference evidence="3 4" key="1">
    <citation type="journal article" date="2020" name="G3 (Bethesda)">
        <title>Genetic Underpinnings of Host Manipulation by Ophiocordyceps as Revealed by Comparative Transcriptomics.</title>
        <authorList>
            <person name="Will I."/>
            <person name="Das B."/>
            <person name="Trinh T."/>
            <person name="Brachmann A."/>
            <person name="Ohm R.A."/>
            <person name="de Bekker C."/>
        </authorList>
    </citation>
    <scope>NUCLEOTIDE SEQUENCE [LARGE SCALE GENOMIC DNA]</scope>
    <source>
        <strain evidence="3 4">EC05</strain>
    </source>
</reference>
<organism evidence="3 4">
    <name type="scientific">Ophiocordyceps camponoti-floridani</name>
    <dbReference type="NCBI Taxonomy" id="2030778"/>
    <lineage>
        <taxon>Eukaryota</taxon>
        <taxon>Fungi</taxon>
        <taxon>Dikarya</taxon>
        <taxon>Ascomycota</taxon>
        <taxon>Pezizomycotina</taxon>
        <taxon>Sordariomycetes</taxon>
        <taxon>Hypocreomycetidae</taxon>
        <taxon>Hypocreales</taxon>
        <taxon>Ophiocordycipitaceae</taxon>
        <taxon>Ophiocordyceps</taxon>
    </lineage>
</organism>
<feature type="compositionally biased region" description="Basic and acidic residues" evidence="1">
    <location>
        <begin position="247"/>
        <end position="258"/>
    </location>
</feature>
<feature type="region of interest" description="Disordered" evidence="1">
    <location>
        <begin position="1"/>
        <end position="20"/>
    </location>
</feature>
<evidence type="ECO:0000256" key="1">
    <source>
        <dbReference type="SAM" id="MobiDB-lite"/>
    </source>
</evidence>
<dbReference type="EMBL" id="JAACLJ010000002">
    <property type="protein sequence ID" value="KAF4592563.1"/>
    <property type="molecule type" value="Genomic_DNA"/>
</dbReference>
<keyword evidence="4" id="KW-1185">Reference proteome</keyword>
<dbReference type="OrthoDB" id="5386093at2759"/>
<keyword evidence="2" id="KW-0472">Membrane</keyword>
<dbReference type="AlphaFoldDB" id="A0A8H4QB54"/>
<sequence length="390" mass="40344">MARSTTWSAPDPPTTTRPALSKRRDAGTVCGFIGGDAAFPATCIAGSHCAVDVAHGVVGCCPDDGPCATGVFTGCVDAHSGPQSVSDPYVFTCSDGGDVCYRNLFEGGFYQFGCGAGSHLATSVATSPPDGMAGLAIARVTLAMTESVRAFATPVEVGGFVTPSFATTTTMTTMTTSTMDSETTSLARAADNPTSRLAFGPVSAPPRESSTPPSGAVIGGIIGGVFGLGLLLAAIIFVCCRRRRRSMERVDSNKDTSHNDSNNNNNNNDDDDLTQDDDMDNTYEHKPLTHDASRPPHALFPDTDNFTGRGTGANKGGVVVTAGGGTILQAVNGGGDDPGPHPLVVDGSAWDSPRPAPPLPDETIEMESSAAYPGLRRKGGGALWQQNRWI</sequence>
<gene>
    <name evidence="3" type="ORF">GQ602_002862</name>
</gene>
<name>A0A8H4QB54_9HYPO</name>
<accession>A0A8H4QB54</accession>
<comment type="caution">
    <text evidence="3">The sequence shown here is derived from an EMBL/GenBank/DDBJ whole genome shotgun (WGS) entry which is preliminary data.</text>
</comment>
<protein>
    <submittedName>
        <fullName evidence="3">Transmembrane alpha-helix domain-containing protein</fullName>
    </submittedName>
</protein>
<evidence type="ECO:0000313" key="4">
    <source>
        <dbReference type="Proteomes" id="UP000562929"/>
    </source>
</evidence>
<dbReference type="Proteomes" id="UP000562929">
    <property type="component" value="Unassembled WGS sequence"/>
</dbReference>
<evidence type="ECO:0000256" key="2">
    <source>
        <dbReference type="SAM" id="Phobius"/>
    </source>
</evidence>
<keyword evidence="2" id="KW-1133">Transmembrane helix</keyword>
<keyword evidence="2 3" id="KW-0812">Transmembrane</keyword>
<evidence type="ECO:0000313" key="3">
    <source>
        <dbReference type="EMBL" id="KAF4592563.1"/>
    </source>
</evidence>
<feature type="compositionally biased region" description="Acidic residues" evidence="1">
    <location>
        <begin position="268"/>
        <end position="281"/>
    </location>
</feature>
<feature type="compositionally biased region" description="Basic and acidic residues" evidence="1">
    <location>
        <begin position="282"/>
        <end position="294"/>
    </location>
</feature>